<evidence type="ECO:0000313" key="2">
    <source>
        <dbReference type="Proteomes" id="UP000235406"/>
    </source>
</evidence>
<comment type="caution">
    <text evidence="1">The sequence shown here is derived from an EMBL/GenBank/DDBJ whole genome shotgun (WGS) entry which is preliminary data.</text>
</comment>
<dbReference type="InterPro" id="IPR016896">
    <property type="entry name" value="DUF2860"/>
</dbReference>
<dbReference type="Proteomes" id="UP000235406">
    <property type="component" value="Unassembled WGS sequence"/>
</dbReference>
<name>A0A2N7K4J6_9VIBR</name>
<dbReference type="OrthoDB" id="6199337at2"/>
<sequence>MNYRMLLPIGILFSANVLAELDKPGWGGEVGLLVGFGSETDDSDSVKKGSLNSKGDSESSALVVPLGQLRYTFGADNDQQVFMGTSRGDIIEGIFALEFGYTLEYGNESSVSFSYLPTIANGEVWEDPFIANTARTKTDISGDTFRLQLDNFLDIGLAGDFAVYKQDIKNEKSGFHLGVPTNVLQRDAKGYYASLSMGMPITETSFIEPSFSYQKHLADGDAVSFSRYSGSLTYLKRINDHALSVNADYSYSSYDASNPVFNKTREDNEYSLTLGYEYMDFMGWENWGFNALAGYSNNNSNIAFYDTSGYFMGVGASYHF</sequence>
<evidence type="ECO:0008006" key="3">
    <source>
        <dbReference type="Google" id="ProtNLM"/>
    </source>
</evidence>
<evidence type="ECO:0000313" key="1">
    <source>
        <dbReference type="EMBL" id="PMM69164.1"/>
    </source>
</evidence>
<dbReference type="AlphaFoldDB" id="A0A2N7K4J6"/>
<protein>
    <recommendedName>
        <fullName evidence="3">DUF2860 domain-containing protein</fullName>
    </recommendedName>
</protein>
<dbReference type="PIRSF" id="PIRSF028696">
    <property type="entry name" value="UCP028696"/>
    <property type="match status" value="1"/>
</dbReference>
<gene>
    <name evidence="1" type="ORF">BCT49_08275</name>
</gene>
<accession>A0A2N7K4J6</accession>
<proteinExistence type="predicted"/>
<dbReference type="RefSeq" id="WP_102435749.1">
    <property type="nucleotide sequence ID" value="NZ_CAWNVI010000118.1"/>
</dbReference>
<dbReference type="Pfam" id="PF11059">
    <property type="entry name" value="DUF2860"/>
    <property type="match status" value="1"/>
</dbReference>
<organism evidence="1 2">
    <name type="scientific">Vibrio lentus</name>
    <dbReference type="NCBI Taxonomy" id="136468"/>
    <lineage>
        <taxon>Bacteria</taxon>
        <taxon>Pseudomonadati</taxon>
        <taxon>Pseudomonadota</taxon>
        <taxon>Gammaproteobacteria</taxon>
        <taxon>Vibrionales</taxon>
        <taxon>Vibrionaceae</taxon>
        <taxon>Vibrio</taxon>
    </lineage>
</organism>
<dbReference type="EMBL" id="MCZK01000118">
    <property type="protein sequence ID" value="PMM69164.1"/>
    <property type="molecule type" value="Genomic_DNA"/>
</dbReference>
<reference evidence="2" key="1">
    <citation type="submission" date="2016-07" db="EMBL/GenBank/DDBJ databases">
        <title>Nontailed viruses are major unrecognized killers of bacteria in the ocean.</title>
        <authorList>
            <person name="Kauffman K."/>
            <person name="Hussain F."/>
            <person name="Yang J."/>
            <person name="Arevalo P."/>
            <person name="Brown J."/>
            <person name="Cutler M."/>
            <person name="Kelly L."/>
            <person name="Polz M.F."/>
        </authorList>
    </citation>
    <scope>NUCLEOTIDE SEQUENCE [LARGE SCALE GENOMIC DNA]</scope>
    <source>
        <strain evidence="2">10N.261.46.F8</strain>
    </source>
</reference>